<accession>A0AA39XX82</accession>
<dbReference type="InterPro" id="IPR010730">
    <property type="entry name" value="HET"/>
</dbReference>
<reference evidence="2" key="1">
    <citation type="submission" date="2023-06" db="EMBL/GenBank/DDBJ databases">
        <title>Genome-scale phylogeny and comparative genomics of the fungal order Sordariales.</title>
        <authorList>
            <consortium name="Lawrence Berkeley National Laboratory"/>
            <person name="Hensen N."/>
            <person name="Bonometti L."/>
            <person name="Westerberg I."/>
            <person name="Brannstrom I.O."/>
            <person name="Guillou S."/>
            <person name="Cros-Aarteil S."/>
            <person name="Calhoun S."/>
            <person name="Haridas S."/>
            <person name="Kuo A."/>
            <person name="Mondo S."/>
            <person name="Pangilinan J."/>
            <person name="Riley R."/>
            <person name="Labutti K."/>
            <person name="Andreopoulos B."/>
            <person name="Lipzen A."/>
            <person name="Chen C."/>
            <person name="Yanf M."/>
            <person name="Daum C."/>
            <person name="Ng V."/>
            <person name="Clum A."/>
            <person name="Steindorff A."/>
            <person name="Ohm R."/>
            <person name="Martin F."/>
            <person name="Silar P."/>
            <person name="Natvig D."/>
            <person name="Lalanne C."/>
            <person name="Gautier V."/>
            <person name="Ament-Velasquez S.L."/>
            <person name="Kruys A."/>
            <person name="Hutchinson M.I."/>
            <person name="Powell A.J."/>
            <person name="Barry K."/>
            <person name="Miller A.N."/>
            <person name="Grigoriev I.V."/>
            <person name="Debuchy R."/>
            <person name="Gladieux P."/>
            <person name="Thoren M.H."/>
            <person name="Johannesson H."/>
        </authorList>
    </citation>
    <scope>NUCLEOTIDE SEQUENCE</scope>
    <source>
        <strain evidence="2">SMH2532-1</strain>
    </source>
</reference>
<dbReference type="EMBL" id="JAULSV010000006">
    <property type="protein sequence ID" value="KAK0641926.1"/>
    <property type="molecule type" value="Genomic_DNA"/>
</dbReference>
<dbReference type="InterPro" id="IPR052895">
    <property type="entry name" value="HetReg/Transcr_Mod"/>
</dbReference>
<proteinExistence type="predicted"/>
<dbReference type="PANTHER" id="PTHR24148:SF73">
    <property type="entry name" value="HET DOMAIN PROTEIN (AFU_ORTHOLOGUE AFUA_8G01020)"/>
    <property type="match status" value="1"/>
</dbReference>
<dbReference type="PANTHER" id="PTHR24148">
    <property type="entry name" value="ANKYRIN REPEAT DOMAIN-CONTAINING PROTEIN 39 HOMOLOG-RELATED"/>
    <property type="match status" value="1"/>
</dbReference>
<gene>
    <name evidence="2" type="ORF">B0T16DRAFT_461949</name>
</gene>
<dbReference type="AlphaFoldDB" id="A0AA39XX82"/>
<evidence type="ECO:0000313" key="2">
    <source>
        <dbReference type="EMBL" id="KAK0641926.1"/>
    </source>
</evidence>
<protein>
    <submittedName>
        <fullName evidence="2">Heterokaryon incompatibility protein-domain-containing protein</fullName>
    </submittedName>
</protein>
<dbReference type="Proteomes" id="UP001174936">
    <property type="component" value="Unassembled WGS sequence"/>
</dbReference>
<sequence length="131" mass="14935">MNSQSYQYSELPTPTHTRVLVVDRDDASETIRGSLRIIDLDAENVYNCLSYCWGGPRTEHVGDAWDKPVKSVILDGIEVPIRQNLYNALRALRRLDRVEALWVDALCINQVDNAERTNQVSQMAKIYRGAQ</sequence>
<comment type="caution">
    <text evidence="2">The sequence shown here is derived from an EMBL/GenBank/DDBJ whole genome shotgun (WGS) entry which is preliminary data.</text>
</comment>
<dbReference type="Pfam" id="PF06985">
    <property type="entry name" value="HET"/>
    <property type="match status" value="1"/>
</dbReference>
<evidence type="ECO:0000313" key="3">
    <source>
        <dbReference type="Proteomes" id="UP001174936"/>
    </source>
</evidence>
<feature type="domain" description="Heterokaryon incompatibility" evidence="1">
    <location>
        <begin position="46"/>
        <end position="131"/>
    </location>
</feature>
<keyword evidence="3" id="KW-1185">Reference proteome</keyword>
<evidence type="ECO:0000259" key="1">
    <source>
        <dbReference type="Pfam" id="PF06985"/>
    </source>
</evidence>
<name>A0AA39XX82_9PEZI</name>
<organism evidence="2 3">
    <name type="scientific">Cercophora newfieldiana</name>
    <dbReference type="NCBI Taxonomy" id="92897"/>
    <lineage>
        <taxon>Eukaryota</taxon>
        <taxon>Fungi</taxon>
        <taxon>Dikarya</taxon>
        <taxon>Ascomycota</taxon>
        <taxon>Pezizomycotina</taxon>
        <taxon>Sordariomycetes</taxon>
        <taxon>Sordariomycetidae</taxon>
        <taxon>Sordariales</taxon>
        <taxon>Lasiosphaeriaceae</taxon>
        <taxon>Cercophora</taxon>
    </lineage>
</organism>